<dbReference type="GO" id="GO:0008616">
    <property type="term" value="P:tRNA queuosine(34) biosynthetic process"/>
    <property type="evidence" value="ECO:0007669"/>
    <property type="project" value="UniProtKB-UniRule"/>
</dbReference>
<feature type="binding site" evidence="8">
    <location>
        <position position="36"/>
    </location>
    <ligand>
        <name>[4Fe-4S] cluster</name>
        <dbReference type="ChEBI" id="CHEBI:49883"/>
        <note>4Fe-4S-S-AdoMet</note>
    </ligand>
</feature>
<feature type="binding site" evidence="8">
    <location>
        <position position="33"/>
    </location>
    <ligand>
        <name>[4Fe-4S] cluster</name>
        <dbReference type="ChEBI" id="CHEBI:49883"/>
        <note>4Fe-4S-S-AdoMet</note>
    </ligand>
</feature>
<dbReference type="HAMAP" id="MF_00917">
    <property type="entry name" value="QueE"/>
    <property type="match status" value="1"/>
</dbReference>
<accession>A0A1F7RD82</accession>
<evidence type="ECO:0000256" key="2">
    <source>
        <dbReference type="ARBA" id="ARBA00022691"/>
    </source>
</evidence>
<dbReference type="AlphaFoldDB" id="A0A1F7RD82"/>
<dbReference type="EC" id="4.3.99.3" evidence="8"/>
<evidence type="ECO:0000256" key="1">
    <source>
        <dbReference type="ARBA" id="ARBA00022485"/>
    </source>
</evidence>
<evidence type="ECO:0000256" key="4">
    <source>
        <dbReference type="ARBA" id="ARBA00022842"/>
    </source>
</evidence>
<dbReference type="EMBL" id="MGDB01000117">
    <property type="protein sequence ID" value="OGL39496.1"/>
    <property type="molecule type" value="Genomic_DNA"/>
</dbReference>
<dbReference type="PIRSF" id="PIRSF000370">
    <property type="entry name" value="QueE"/>
    <property type="match status" value="1"/>
</dbReference>
<evidence type="ECO:0000256" key="8">
    <source>
        <dbReference type="HAMAP-Rule" id="MF_00917"/>
    </source>
</evidence>
<keyword evidence="7 8" id="KW-0456">Lyase</keyword>
<dbReference type="SFLD" id="SFLDG01067">
    <property type="entry name" value="SPASM/twitch_domain_containing"/>
    <property type="match status" value="1"/>
</dbReference>
<dbReference type="SUPFAM" id="SSF102114">
    <property type="entry name" value="Radical SAM enzymes"/>
    <property type="match status" value="1"/>
</dbReference>
<dbReference type="GO" id="GO:0051539">
    <property type="term" value="F:4 iron, 4 sulfur cluster binding"/>
    <property type="evidence" value="ECO:0007669"/>
    <property type="project" value="UniProtKB-UniRule"/>
</dbReference>
<protein>
    <recommendedName>
        <fullName evidence="8">7-carboxy-7-deazaguanine synthase</fullName>
        <shortName evidence="8">CDG synthase</shortName>
        <ecNumber evidence="8">4.3.99.3</ecNumber>
    </recommendedName>
    <alternativeName>
        <fullName evidence="8">Queuosine biosynthesis protein QueE</fullName>
    </alternativeName>
</protein>
<dbReference type="SFLD" id="SFLDS00029">
    <property type="entry name" value="Radical_SAM"/>
    <property type="match status" value="1"/>
</dbReference>
<dbReference type="Pfam" id="PF04055">
    <property type="entry name" value="Radical_SAM"/>
    <property type="match status" value="1"/>
</dbReference>
<feature type="domain" description="Radical SAM core" evidence="9">
    <location>
        <begin position="16"/>
        <end position="206"/>
    </location>
</feature>
<feature type="binding site" evidence="8">
    <location>
        <position position="38"/>
    </location>
    <ligand>
        <name>Mg(2+)</name>
        <dbReference type="ChEBI" id="CHEBI:18420"/>
    </ligand>
</feature>
<keyword evidence="8" id="KW-0671">Queuosine biosynthesis</keyword>
<dbReference type="CDD" id="cd01335">
    <property type="entry name" value="Radical_SAM"/>
    <property type="match status" value="1"/>
</dbReference>
<name>A0A1F7RD82_9BACT</name>
<dbReference type="Proteomes" id="UP000178526">
    <property type="component" value="Unassembled WGS sequence"/>
</dbReference>
<feature type="binding site" evidence="8">
    <location>
        <position position="68"/>
    </location>
    <ligand>
        <name>substrate</name>
    </ligand>
</feature>
<evidence type="ECO:0000313" key="10">
    <source>
        <dbReference type="EMBL" id="OGL39496.1"/>
    </source>
</evidence>
<keyword evidence="3 8" id="KW-0479">Metal-binding</keyword>
<dbReference type="InterPro" id="IPR013785">
    <property type="entry name" value="Aldolase_TIM"/>
</dbReference>
<reference evidence="10 11" key="1">
    <citation type="journal article" date="2016" name="Nat. Commun.">
        <title>Thousands of microbial genomes shed light on interconnected biogeochemical processes in an aquifer system.</title>
        <authorList>
            <person name="Anantharaman K."/>
            <person name="Brown C.T."/>
            <person name="Hug L.A."/>
            <person name="Sharon I."/>
            <person name="Castelle C.J."/>
            <person name="Probst A.J."/>
            <person name="Thomas B.C."/>
            <person name="Singh A."/>
            <person name="Wilkins M.J."/>
            <person name="Karaoz U."/>
            <person name="Brodie E.L."/>
            <person name="Williams K.H."/>
            <person name="Hubbard S.S."/>
            <person name="Banfield J.F."/>
        </authorList>
    </citation>
    <scope>NUCLEOTIDE SEQUENCE [LARGE SCALE GENOMIC DNA]</scope>
</reference>
<evidence type="ECO:0000313" key="11">
    <source>
        <dbReference type="Proteomes" id="UP000178526"/>
    </source>
</evidence>
<dbReference type="GO" id="GO:0016840">
    <property type="term" value="F:carbon-nitrogen lyase activity"/>
    <property type="evidence" value="ECO:0007669"/>
    <property type="project" value="UniProtKB-UniRule"/>
</dbReference>
<dbReference type="InterPro" id="IPR024924">
    <property type="entry name" value="7-CO-7-deazaguanine_synth-like"/>
</dbReference>
<keyword evidence="6 8" id="KW-0411">Iron-sulfur</keyword>
<comment type="subunit">
    <text evidence="8">Homodimer.</text>
</comment>
<comment type="cofactor">
    <cofactor evidence="8">
        <name>Mg(2+)</name>
        <dbReference type="ChEBI" id="CHEBI:18420"/>
    </cofactor>
</comment>
<evidence type="ECO:0000256" key="3">
    <source>
        <dbReference type="ARBA" id="ARBA00022723"/>
    </source>
</evidence>
<dbReference type="GO" id="GO:1904047">
    <property type="term" value="F:S-adenosyl-L-methionine binding"/>
    <property type="evidence" value="ECO:0007669"/>
    <property type="project" value="UniProtKB-UniRule"/>
</dbReference>
<dbReference type="PANTHER" id="PTHR42836:SF1">
    <property type="entry name" value="7-CARBOXY-7-DEAZAGUANINE SYNTHASE"/>
    <property type="match status" value="1"/>
</dbReference>
<keyword evidence="1 8" id="KW-0004">4Fe-4S</keyword>
<keyword evidence="4 8" id="KW-0460">Magnesium</keyword>
<feature type="binding site" evidence="8">
    <location>
        <position position="25"/>
    </location>
    <ligand>
        <name>substrate</name>
    </ligand>
</feature>
<feature type="binding site" evidence="8">
    <location>
        <position position="29"/>
    </location>
    <ligand>
        <name>[4Fe-4S] cluster</name>
        <dbReference type="ChEBI" id="CHEBI:49883"/>
        <note>4Fe-4S-S-AdoMet</note>
    </ligand>
</feature>
<comment type="caution">
    <text evidence="10">The sequence shown here is derived from an EMBL/GenBank/DDBJ whole genome shotgun (WGS) entry which is preliminary data.</text>
</comment>
<gene>
    <name evidence="8" type="primary">queE</name>
    <name evidence="10" type="ORF">A2042_00115</name>
</gene>
<proteinExistence type="inferred from homology"/>
<organism evidence="10 11">
    <name type="scientific">Candidatus Schekmanbacteria bacterium GWA2_38_11</name>
    <dbReference type="NCBI Taxonomy" id="1817876"/>
    <lineage>
        <taxon>Bacteria</taxon>
        <taxon>Candidatus Schekmaniibacteriota</taxon>
    </lineage>
</organism>
<comment type="cofactor">
    <cofactor evidence="8">
        <name>S-adenosyl-L-methionine</name>
        <dbReference type="ChEBI" id="CHEBI:59789"/>
    </cofactor>
    <text evidence="8">Binds 1 S-adenosyl-L-methionine per subunit.</text>
</comment>
<dbReference type="InterPro" id="IPR058240">
    <property type="entry name" value="rSAM_sf"/>
</dbReference>
<dbReference type="GO" id="GO:0000287">
    <property type="term" value="F:magnesium ion binding"/>
    <property type="evidence" value="ECO:0007669"/>
    <property type="project" value="UniProtKB-UniRule"/>
</dbReference>
<evidence type="ECO:0000256" key="6">
    <source>
        <dbReference type="ARBA" id="ARBA00023014"/>
    </source>
</evidence>
<dbReference type="PROSITE" id="PS51918">
    <property type="entry name" value="RADICAL_SAM"/>
    <property type="match status" value="1"/>
</dbReference>
<comment type="caution">
    <text evidence="8">Lacks conserved residue(s) required for the propagation of feature annotation.</text>
</comment>
<keyword evidence="5 8" id="KW-0408">Iron</keyword>
<feature type="binding site" evidence="8">
    <location>
        <begin position="35"/>
        <end position="37"/>
    </location>
    <ligand>
        <name>S-adenosyl-L-methionine</name>
        <dbReference type="ChEBI" id="CHEBI:59789"/>
    </ligand>
</feature>
<evidence type="ECO:0000256" key="5">
    <source>
        <dbReference type="ARBA" id="ARBA00023004"/>
    </source>
</evidence>
<evidence type="ECO:0000256" key="7">
    <source>
        <dbReference type="ARBA" id="ARBA00023239"/>
    </source>
</evidence>
<dbReference type="InterPro" id="IPR007197">
    <property type="entry name" value="rSAM"/>
</dbReference>
<comment type="similarity">
    <text evidence="8">Belongs to the radical SAM superfamily. 7-carboxy-7-deazaguanine synthase family.</text>
</comment>
<comment type="cofactor">
    <cofactor evidence="8">
        <name>[4Fe-4S] cluster</name>
        <dbReference type="ChEBI" id="CHEBI:49883"/>
    </cofactor>
    <text evidence="8">Binds 1 [4Fe-4S] cluster. The cluster is coordinated with 3 cysteines and an exchangeable S-adenosyl-L-methionine.</text>
</comment>
<keyword evidence="2 8" id="KW-0949">S-adenosyl-L-methionine</keyword>
<feature type="binding site" evidence="8">
    <location>
        <begin position="10"/>
        <end position="12"/>
    </location>
    <ligand>
        <name>substrate</name>
    </ligand>
</feature>
<sequence length="211" mass="24396">MKICEIFYSIQGESTFSGFPCIFVRTSGCNLRCTYCDTKFAYEEGSEMTVNEIIERIKQYNCRMLEITGGEPLLQEDVYKLIERALKKKYKVLLETNGSLRINKLPVQVIKILDVKCPGSGQSDLMDFENLSYLNKEDQIKFVLSDRADYDWAKEIMLADNLINRVNVLLSPVFGSLELKKLAEWILADNLDVRFQIQLHKIIWDPCMRGV</sequence>
<dbReference type="UniPathway" id="UPA00391"/>
<comment type="pathway">
    <text evidence="8">Purine metabolism; 7-cyano-7-deazaguanine biosynthesis.</text>
</comment>
<evidence type="ECO:0000259" key="9">
    <source>
        <dbReference type="PROSITE" id="PS51918"/>
    </source>
</evidence>
<comment type="catalytic activity">
    <reaction evidence="8">
        <text>6-carboxy-5,6,7,8-tetrahydropterin + H(+) = 7-carboxy-7-carbaguanine + NH4(+)</text>
        <dbReference type="Rhea" id="RHEA:27974"/>
        <dbReference type="ChEBI" id="CHEBI:15378"/>
        <dbReference type="ChEBI" id="CHEBI:28938"/>
        <dbReference type="ChEBI" id="CHEBI:61032"/>
        <dbReference type="ChEBI" id="CHEBI:61036"/>
        <dbReference type="EC" id="4.3.99.3"/>
    </reaction>
</comment>
<feature type="binding site" evidence="8">
    <location>
        <position position="70"/>
    </location>
    <ligand>
        <name>S-adenosyl-L-methionine</name>
        <dbReference type="ChEBI" id="CHEBI:59789"/>
    </ligand>
</feature>
<comment type="function">
    <text evidence="8">Catalyzes the complex heterocyclic radical-mediated conversion of 6-carboxy-5,6,7,8-tetrahydropterin (CPH4) to 7-carboxy-7-deazaguanine (CDG), a step common to the biosynthetic pathways of all 7-deazapurine-containing compounds.</text>
</comment>
<dbReference type="Gene3D" id="3.20.20.70">
    <property type="entry name" value="Aldolase class I"/>
    <property type="match status" value="1"/>
</dbReference>
<dbReference type="PANTHER" id="PTHR42836">
    <property type="entry name" value="7-CARBOXY-7-DEAZAGUANINE SYNTHASE"/>
    <property type="match status" value="1"/>
</dbReference>